<dbReference type="Proteomes" id="UP000027265">
    <property type="component" value="Unassembled WGS sequence"/>
</dbReference>
<gene>
    <name evidence="2" type="ORF">JAAARDRAFT_41013</name>
</gene>
<name>A0A067PCK5_9AGAM</name>
<keyword evidence="1" id="KW-1133">Transmembrane helix</keyword>
<sequence>MFTSGLIVITLALKSRFEHASMETLRTRVETLSVPAYAALTTVPSLGLFIAISLECLQAAPHPYLVLGFVLANLIPIYFAGLFVGIWERFFVEPEVVPLRGVFVGRNETEVNY</sequence>
<protein>
    <submittedName>
        <fullName evidence="2">Uncharacterized protein</fullName>
    </submittedName>
</protein>
<proteinExistence type="predicted"/>
<evidence type="ECO:0000313" key="2">
    <source>
        <dbReference type="EMBL" id="KDQ51560.1"/>
    </source>
</evidence>
<dbReference type="AlphaFoldDB" id="A0A067PCK5"/>
<dbReference type="HOGENOM" id="CLU_2360030_0_0_1"/>
<keyword evidence="1" id="KW-0812">Transmembrane</keyword>
<feature type="transmembrane region" description="Helical" evidence="1">
    <location>
        <begin position="64"/>
        <end position="87"/>
    </location>
</feature>
<accession>A0A067PCK5</accession>
<dbReference type="EMBL" id="KL197747">
    <property type="protein sequence ID" value="KDQ51560.1"/>
    <property type="molecule type" value="Genomic_DNA"/>
</dbReference>
<feature type="transmembrane region" description="Helical" evidence="1">
    <location>
        <begin position="36"/>
        <end position="57"/>
    </location>
</feature>
<reference evidence="3" key="1">
    <citation type="journal article" date="2014" name="Proc. Natl. Acad. Sci. U.S.A.">
        <title>Extensive sampling of basidiomycete genomes demonstrates inadequacy of the white-rot/brown-rot paradigm for wood decay fungi.</title>
        <authorList>
            <person name="Riley R."/>
            <person name="Salamov A.A."/>
            <person name="Brown D.W."/>
            <person name="Nagy L.G."/>
            <person name="Floudas D."/>
            <person name="Held B.W."/>
            <person name="Levasseur A."/>
            <person name="Lombard V."/>
            <person name="Morin E."/>
            <person name="Otillar R."/>
            <person name="Lindquist E.A."/>
            <person name="Sun H."/>
            <person name="LaButti K.M."/>
            <person name="Schmutz J."/>
            <person name="Jabbour D."/>
            <person name="Luo H."/>
            <person name="Baker S.E."/>
            <person name="Pisabarro A.G."/>
            <person name="Walton J.D."/>
            <person name="Blanchette R.A."/>
            <person name="Henrissat B."/>
            <person name="Martin F."/>
            <person name="Cullen D."/>
            <person name="Hibbett D.S."/>
            <person name="Grigoriev I.V."/>
        </authorList>
    </citation>
    <scope>NUCLEOTIDE SEQUENCE [LARGE SCALE GENOMIC DNA]</scope>
    <source>
        <strain evidence="3">MUCL 33604</strain>
    </source>
</reference>
<organism evidence="2 3">
    <name type="scientific">Jaapia argillacea MUCL 33604</name>
    <dbReference type="NCBI Taxonomy" id="933084"/>
    <lineage>
        <taxon>Eukaryota</taxon>
        <taxon>Fungi</taxon>
        <taxon>Dikarya</taxon>
        <taxon>Basidiomycota</taxon>
        <taxon>Agaricomycotina</taxon>
        <taxon>Agaricomycetes</taxon>
        <taxon>Agaricomycetidae</taxon>
        <taxon>Jaapiales</taxon>
        <taxon>Jaapiaceae</taxon>
        <taxon>Jaapia</taxon>
    </lineage>
</organism>
<evidence type="ECO:0000313" key="3">
    <source>
        <dbReference type="Proteomes" id="UP000027265"/>
    </source>
</evidence>
<keyword evidence="3" id="KW-1185">Reference proteome</keyword>
<keyword evidence="1" id="KW-0472">Membrane</keyword>
<dbReference type="InParanoid" id="A0A067PCK5"/>
<evidence type="ECO:0000256" key="1">
    <source>
        <dbReference type="SAM" id="Phobius"/>
    </source>
</evidence>